<gene>
    <name evidence="2" type="ORF">DPX16_20122</name>
</gene>
<dbReference type="OrthoDB" id="8948664at2759"/>
<accession>A0A3N0XQT7</accession>
<evidence type="ECO:0000313" key="3">
    <source>
        <dbReference type="Proteomes" id="UP000281406"/>
    </source>
</evidence>
<proteinExistence type="predicted"/>
<comment type="caution">
    <text evidence="2">The sequence shown here is derived from an EMBL/GenBank/DDBJ whole genome shotgun (WGS) entry which is preliminary data.</text>
</comment>
<dbReference type="EMBL" id="RJVU01063416">
    <property type="protein sequence ID" value="ROJ25309.1"/>
    <property type="molecule type" value="Genomic_DNA"/>
</dbReference>
<feature type="region of interest" description="Disordered" evidence="1">
    <location>
        <begin position="282"/>
        <end position="302"/>
    </location>
</feature>
<evidence type="ECO:0000313" key="2">
    <source>
        <dbReference type="EMBL" id="ROJ25309.1"/>
    </source>
</evidence>
<keyword evidence="3" id="KW-1185">Reference proteome</keyword>
<reference evidence="2 3" key="1">
    <citation type="submission" date="2018-10" db="EMBL/GenBank/DDBJ databases">
        <title>Genome assembly for a Yunnan-Guizhou Plateau 3E fish, Anabarilius grahami (Regan), and its evolutionary and genetic applications.</title>
        <authorList>
            <person name="Jiang W."/>
        </authorList>
    </citation>
    <scope>NUCLEOTIDE SEQUENCE [LARGE SCALE GENOMIC DNA]</scope>
    <source>
        <strain evidence="2">AG-KIZ</strain>
        <tissue evidence="2">Muscle</tissue>
    </source>
</reference>
<organism evidence="2 3">
    <name type="scientific">Anabarilius grahami</name>
    <name type="common">Kanglang fish</name>
    <name type="synonym">Barilius grahami</name>
    <dbReference type="NCBI Taxonomy" id="495550"/>
    <lineage>
        <taxon>Eukaryota</taxon>
        <taxon>Metazoa</taxon>
        <taxon>Chordata</taxon>
        <taxon>Craniata</taxon>
        <taxon>Vertebrata</taxon>
        <taxon>Euteleostomi</taxon>
        <taxon>Actinopterygii</taxon>
        <taxon>Neopterygii</taxon>
        <taxon>Teleostei</taxon>
        <taxon>Ostariophysi</taxon>
        <taxon>Cypriniformes</taxon>
        <taxon>Xenocyprididae</taxon>
        <taxon>Xenocypridinae</taxon>
        <taxon>Xenocypridinae incertae sedis</taxon>
        <taxon>Anabarilius</taxon>
    </lineage>
</organism>
<sequence>MNRGASDCRTYEAVQGRVMLELSEATGAITNERRMRHMPFEQRNFYYATVASSASSGQAYEGSLSKGNSTLRLTRFGERTLMNRCLKQLSNLTNSYWPVTSYDVIKDETRKYKGAPRETVSLSSSSGTVLSVCSYFDLVRENSFDNMSDKRFRKCADPCPRFLTPGDIQDLCVFCLGEEHARTVLEGAVCVNCERLPMRTLCSRLALFSRGEEPASAPGPARAEAEWRFKSWGSQTELAEELERGVNLSQPTAADEGELLNDDDVLSLTSSDPAASALLAASPREQEMAFEEEASEPAETSEHPCPVYAELLEVMEHASGRLQLPWDRVRKEVTRGRLDERFLSGHNKAAPVSLPFLPDLHVEIEKAWKNPYSARIHLHQRANFADVEGLSQHGYVSMPPIDETFANYLVTGQAPTLKAPVLPSKPLKVTSRLNGRAYAAAGRAVFQANKADLLKDLDQGQGLSHEAVEEPRRTTDLALRATKQTAASIVAGQ</sequence>
<name>A0A3N0XQT7_ANAGA</name>
<protein>
    <submittedName>
        <fullName evidence="2">Uncharacterized protein</fullName>
    </submittedName>
</protein>
<evidence type="ECO:0000256" key="1">
    <source>
        <dbReference type="SAM" id="MobiDB-lite"/>
    </source>
</evidence>
<dbReference type="AlphaFoldDB" id="A0A3N0XQT7"/>
<dbReference type="Proteomes" id="UP000281406">
    <property type="component" value="Unassembled WGS sequence"/>
</dbReference>